<keyword evidence="1" id="KW-1133">Transmembrane helix</keyword>
<keyword evidence="1" id="KW-0812">Transmembrane</keyword>
<evidence type="ECO:0000256" key="1">
    <source>
        <dbReference type="SAM" id="Phobius"/>
    </source>
</evidence>
<feature type="transmembrane region" description="Helical" evidence="1">
    <location>
        <begin position="44"/>
        <end position="66"/>
    </location>
</feature>
<feature type="non-terminal residue" evidence="2">
    <location>
        <position position="125"/>
    </location>
</feature>
<gene>
    <name evidence="2" type="ORF">S01H1_67741</name>
</gene>
<keyword evidence="1" id="KW-0472">Membrane</keyword>
<proteinExistence type="predicted"/>
<dbReference type="EMBL" id="BARS01044884">
    <property type="protein sequence ID" value="GAG40586.1"/>
    <property type="molecule type" value="Genomic_DNA"/>
</dbReference>
<sequence length="125" mass="14183">MVDTPILADSHMNPVTRAQPRARREQLRSLGQALRQRLASHIALIRFVLVGGSGYLLYQAILFLMYDSPLFWFLPAKDTSSTILFLEHGDARLLITTLVATALTLVGVFMGHNLWTFRDRDSIRK</sequence>
<reference evidence="2" key="1">
    <citation type="journal article" date="2014" name="Front. Microbiol.">
        <title>High frequency of phylogenetically diverse reductive dehalogenase-homologous genes in deep subseafloor sedimentary metagenomes.</title>
        <authorList>
            <person name="Kawai M."/>
            <person name="Futagami T."/>
            <person name="Toyoda A."/>
            <person name="Takaki Y."/>
            <person name="Nishi S."/>
            <person name="Hori S."/>
            <person name="Arai W."/>
            <person name="Tsubouchi T."/>
            <person name="Morono Y."/>
            <person name="Uchiyama I."/>
            <person name="Ito T."/>
            <person name="Fujiyama A."/>
            <person name="Inagaki F."/>
            <person name="Takami H."/>
        </authorList>
    </citation>
    <scope>NUCLEOTIDE SEQUENCE</scope>
    <source>
        <strain evidence="2">Expedition CK06-06</strain>
    </source>
</reference>
<name>X0YVF1_9ZZZZ</name>
<comment type="caution">
    <text evidence="2">The sequence shown here is derived from an EMBL/GenBank/DDBJ whole genome shotgun (WGS) entry which is preliminary data.</text>
</comment>
<evidence type="ECO:0000313" key="2">
    <source>
        <dbReference type="EMBL" id="GAG40586.1"/>
    </source>
</evidence>
<protein>
    <submittedName>
        <fullName evidence="2">Uncharacterized protein</fullName>
    </submittedName>
</protein>
<feature type="transmembrane region" description="Helical" evidence="1">
    <location>
        <begin position="93"/>
        <end position="115"/>
    </location>
</feature>
<dbReference type="AlphaFoldDB" id="X0YVF1"/>
<organism evidence="2">
    <name type="scientific">marine sediment metagenome</name>
    <dbReference type="NCBI Taxonomy" id="412755"/>
    <lineage>
        <taxon>unclassified sequences</taxon>
        <taxon>metagenomes</taxon>
        <taxon>ecological metagenomes</taxon>
    </lineage>
</organism>
<accession>X0YVF1</accession>